<name>A0A1I4BH13_9HYPH</name>
<feature type="domain" description="Phosphoribosyltransferase" evidence="3">
    <location>
        <begin position="30"/>
        <end position="183"/>
    </location>
</feature>
<dbReference type="GO" id="GO:0016757">
    <property type="term" value="F:glycosyltransferase activity"/>
    <property type="evidence" value="ECO:0007669"/>
    <property type="project" value="UniProtKB-KW"/>
</dbReference>
<dbReference type="PANTHER" id="PTHR43363">
    <property type="entry name" value="HYPOXANTHINE PHOSPHORIBOSYLTRANSFERASE"/>
    <property type="match status" value="1"/>
</dbReference>
<evidence type="ECO:0000313" key="4">
    <source>
        <dbReference type="EMBL" id="SFK68115.1"/>
    </source>
</evidence>
<gene>
    <name evidence="4" type="ORF">SAMN05444581_1155</name>
</gene>
<keyword evidence="1 4" id="KW-0328">Glycosyltransferase</keyword>
<dbReference type="CDD" id="cd06223">
    <property type="entry name" value="PRTases_typeI"/>
    <property type="match status" value="1"/>
</dbReference>
<evidence type="ECO:0000259" key="3">
    <source>
        <dbReference type="Pfam" id="PF00156"/>
    </source>
</evidence>
<keyword evidence="5" id="KW-1185">Reference proteome</keyword>
<dbReference type="EMBL" id="FOSN01000015">
    <property type="protein sequence ID" value="SFK68115.1"/>
    <property type="molecule type" value="Genomic_DNA"/>
</dbReference>
<evidence type="ECO:0000256" key="1">
    <source>
        <dbReference type="ARBA" id="ARBA00022676"/>
    </source>
</evidence>
<dbReference type="STRING" id="1612308.SAMN05444581_1155"/>
<evidence type="ECO:0000313" key="5">
    <source>
        <dbReference type="Proteomes" id="UP000198755"/>
    </source>
</evidence>
<dbReference type="AlphaFoldDB" id="A0A1I4BH13"/>
<dbReference type="InterPro" id="IPR029057">
    <property type="entry name" value="PRTase-like"/>
</dbReference>
<protein>
    <submittedName>
        <fullName evidence="4">Hypoxanthine phosphoribosyltransferase</fullName>
    </submittedName>
</protein>
<dbReference type="RefSeq" id="WP_139223645.1">
    <property type="nucleotide sequence ID" value="NZ_FOSN01000015.1"/>
</dbReference>
<sequence>MQDLDAMNALDEKYIRAPNHTLHMTIEEAENLSRLLARRIKETVGQPDLLVGIANGALMTTSLCSDELGAPSHIVQVRREGSRYKRRLLKIKEFIPIPSSWILFGPLKTLWGKFQNRYSKLEVAEDSFGRDVAGLNVVVIDDCTVTGNSIIYVADRLKAQGAGKVSMAVLCWTEKDGSMERRPEVYLHRNIQWYPWSNNSEYWPAYLNWLKQRKIEQWL</sequence>
<dbReference type="Pfam" id="PF00156">
    <property type="entry name" value="Pribosyltran"/>
    <property type="match status" value="1"/>
</dbReference>
<dbReference type="Gene3D" id="3.40.50.2020">
    <property type="match status" value="1"/>
</dbReference>
<dbReference type="OrthoDB" id="7375662at2"/>
<evidence type="ECO:0000256" key="2">
    <source>
        <dbReference type="ARBA" id="ARBA00022679"/>
    </source>
</evidence>
<dbReference type="InterPro" id="IPR000836">
    <property type="entry name" value="PRTase_dom"/>
</dbReference>
<reference evidence="4 5" key="1">
    <citation type="submission" date="2016-10" db="EMBL/GenBank/DDBJ databases">
        <authorList>
            <person name="de Groot N.N."/>
        </authorList>
    </citation>
    <scope>NUCLEOTIDE SEQUENCE [LARGE SCALE GENOMIC DNA]</scope>
    <source>
        <strain evidence="4 5">NE2</strain>
    </source>
</reference>
<dbReference type="Proteomes" id="UP000198755">
    <property type="component" value="Unassembled WGS sequence"/>
</dbReference>
<keyword evidence="2 4" id="KW-0808">Transferase</keyword>
<proteinExistence type="predicted"/>
<accession>A0A1I4BH13</accession>
<dbReference type="PANTHER" id="PTHR43363:SF1">
    <property type="entry name" value="HYPOXANTHINE-GUANINE PHOSPHORIBOSYLTRANSFERASE"/>
    <property type="match status" value="1"/>
</dbReference>
<organism evidence="4 5">
    <name type="scientific">Methylocapsa palsarum</name>
    <dbReference type="NCBI Taxonomy" id="1612308"/>
    <lineage>
        <taxon>Bacteria</taxon>
        <taxon>Pseudomonadati</taxon>
        <taxon>Pseudomonadota</taxon>
        <taxon>Alphaproteobacteria</taxon>
        <taxon>Hyphomicrobiales</taxon>
        <taxon>Beijerinckiaceae</taxon>
        <taxon>Methylocapsa</taxon>
    </lineage>
</organism>
<dbReference type="SUPFAM" id="SSF53271">
    <property type="entry name" value="PRTase-like"/>
    <property type="match status" value="1"/>
</dbReference>